<dbReference type="RefSeq" id="WP_261235750.1">
    <property type="nucleotide sequence ID" value="NZ_JAMXFA010000016.1"/>
</dbReference>
<dbReference type="EMBL" id="JAMXFA010000016">
    <property type="protein sequence ID" value="MCT7978741.1"/>
    <property type="molecule type" value="Genomic_DNA"/>
</dbReference>
<evidence type="ECO:0000313" key="2">
    <source>
        <dbReference type="Proteomes" id="UP001525961"/>
    </source>
</evidence>
<name>A0ABT2NBV0_9CYAN</name>
<keyword evidence="2" id="KW-1185">Reference proteome</keyword>
<sequence>MNYPYNSVTGRGYIGKITPKSGIIRLEGKKWLPPDSELKLMKHCR</sequence>
<evidence type="ECO:0000313" key="1">
    <source>
        <dbReference type="EMBL" id="MCT7978741.1"/>
    </source>
</evidence>
<reference evidence="1 2" key="1">
    <citation type="journal article" date="2022" name="Front. Microbiol.">
        <title>High genomic differentiation and limited gene flow indicate recent cryptic speciation within the genus Laspinema (cyanobacteria).</title>
        <authorList>
            <person name="Stanojkovic A."/>
            <person name="Skoupy S."/>
            <person name="Skaloud P."/>
            <person name="Dvorak P."/>
        </authorList>
    </citation>
    <scope>NUCLEOTIDE SEQUENCE [LARGE SCALE GENOMIC DNA]</scope>
    <source>
        <strain evidence="1 2">D3b</strain>
    </source>
</reference>
<proteinExistence type="predicted"/>
<dbReference type="Proteomes" id="UP001525961">
    <property type="component" value="Unassembled WGS sequence"/>
</dbReference>
<comment type="caution">
    <text evidence="1">The sequence shown here is derived from an EMBL/GenBank/DDBJ whole genome shotgun (WGS) entry which is preliminary data.</text>
</comment>
<gene>
    <name evidence="1" type="ORF">NG792_13585</name>
</gene>
<organism evidence="1 2">
    <name type="scientific">Laspinema olomoucense D3b</name>
    <dbReference type="NCBI Taxonomy" id="2953688"/>
    <lineage>
        <taxon>Bacteria</taxon>
        <taxon>Bacillati</taxon>
        <taxon>Cyanobacteriota</taxon>
        <taxon>Cyanophyceae</taxon>
        <taxon>Oscillatoriophycideae</taxon>
        <taxon>Oscillatoriales</taxon>
        <taxon>Laspinemataceae</taxon>
        <taxon>Laspinema</taxon>
        <taxon>Laspinema olomoucense</taxon>
    </lineage>
</organism>
<protein>
    <submittedName>
        <fullName evidence="1">Uncharacterized protein</fullName>
    </submittedName>
</protein>
<accession>A0ABT2NBV0</accession>